<evidence type="ECO:0000259" key="4">
    <source>
        <dbReference type="PROSITE" id="PS50011"/>
    </source>
</evidence>
<dbReference type="InterPro" id="IPR011009">
    <property type="entry name" value="Kinase-like_dom_sf"/>
</dbReference>
<dbReference type="InterPro" id="IPR001245">
    <property type="entry name" value="Ser-Thr/Tyr_kinase_cat_dom"/>
</dbReference>
<dbReference type="VEuPathDB" id="FungiDB:RhiirA1_471868"/>
<evidence type="ECO:0000313" key="6">
    <source>
        <dbReference type="Proteomes" id="UP000232722"/>
    </source>
</evidence>
<evidence type="ECO:0000313" key="5">
    <source>
        <dbReference type="EMBL" id="PKC15166.1"/>
    </source>
</evidence>
<evidence type="ECO:0000256" key="2">
    <source>
        <dbReference type="ARBA" id="ARBA00022840"/>
    </source>
</evidence>
<evidence type="ECO:0000256" key="3">
    <source>
        <dbReference type="SAM" id="MobiDB-lite"/>
    </source>
</evidence>
<dbReference type="PANTHER" id="PTHR44329:SF298">
    <property type="entry name" value="MIXED LINEAGE KINASE DOMAIN-LIKE PROTEIN"/>
    <property type="match status" value="1"/>
</dbReference>
<dbReference type="SUPFAM" id="SSF56112">
    <property type="entry name" value="Protein kinase-like (PK-like)"/>
    <property type="match status" value="1"/>
</dbReference>
<dbReference type="EMBL" id="LLXJ01000100">
    <property type="protein sequence ID" value="PKC15166.1"/>
    <property type="molecule type" value="Genomic_DNA"/>
</dbReference>
<keyword evidence="1" id="KW-0547">Nucleotide-binding</keyword>
<protein>
    <recommendedName>
        <fullName evidence="4">Protein kinase domain-containing protein</fullName>
    </recommendedName>
</protein>
<reference evidence="5 6" key="1">
    <citation type="submission" date="2016-04" db="EMBL/GenBank/DDBJ databases">
        <title>Genome analyses suggest a sexual origin of heterokaryosis in a supposedly ancient asexual fungus.</title>
        <authorList>
            <person name="Ropars J."/>
            <person name="Sedzielewska K."/>
            <person name="Noel J."/>
            <person name="Charron P."/>
            <person name="Farinelli L."/>
            <person name="Marton T."/>
            <person name="Kruger M."/>
            <person name="Pelin A."/>
            <person name="Brachmann A."/>
            <person name="Corradi N."/>
        </authorList>
    </citation>
    <scope>NUCLEOTIDE SEQUENCE [LARGE SCALE GENOMIC DNA]</scope>
    <source>
        <strain evidence="5 6">A5</strain>
    </source>
</reference>
<comment type="caution">
    <text evidence="5">The sequence shown here is derived from an EMBL/GenBank/DDBJ whole genome shotgun (WGS) entry which is preliminary data.</text>
</comment>
<sequence>MLEYNDRFSLNSLFENFTEESEELEDDISSDNEGSDCEFFGSFADFDECNIRFLHRISENIDVTSSSDSDIYEDEINEDLECENECNNEQSPCNNNNEYHEIIADLELKDLTACVVIDFINGKFQRCGQNEGKIRQLRNLFGTWQIDRDAVKEVNGILPRLGVCDSHFQFDNKYLHKPREKKFKDFESGIIQWCRCMSCDKFVNFFSRGMGCAQHSWYINKHNIQVSCIGQYGCEALKECDPLCVQAFDNIKRSRSICCSCYEKLGGHIYQRPGRGKKGSTCVNKQLHLEDISKGLEFLGNWLIDISRTQDEELKKQILVALVNTLIPFAPHSYYNKETNNPIPISTSKILNHLELGSIIGNKLWNSRSDVIANKSSLESPQTIQEYYNAFPNFITTFFWGIIYKLQEKKIEISNRQQKKRNKPLQTVNHKKLTKVVTFITSILIGFAFPSLKIWLPRVLASLVRRPRLLSSLRQLLTMCHVTSHTDRYERKLANVRMKNANPTQRLIKKNNIWNLAIIDNIDFKEKSFKFGNIYDVTRESSHAILRMAFQIQLPIDIIRTGPEEMVELTADTPLFGMNSRIDQLLMTFQEVFKELLDFKNINGELSYRKDFDAKSVKDILLSKLDYGCLEPSPNVIILEPGNNPNSDEEILNAAEMYKKEFDLKDYEFLDIVADEAIYRRLIKCKKKWTKLRPHLGQWHTSKDFCSVLLVLFSSYGLLSLASRLGVRFLDKLEIVVDYRSTARVLDLLWVAVGIAINIYINLKKINFSEILDGKNDTHICLKVWYLYYRWAGIWKAHKMGMRIGNFSIQKDSLAAAAPLFASAAKSNYTTAIAHYLSTLAAFPQLEEKLRCVGSFKIPREQHEENHICLGFDEALETFGVKYVKQNVTGNTIDEKCLKDQIKAVQDERARIDLLIYEYLDNKSILPAERTSKSRMAPLWDLVGDLVDIFGMSDPLSHDLFQEYQPTELHHQGVERLISCYQKGLARIKTVYRQEVLEIECRNTHGRRAIEVVRTRLKDFTQQKKNRRTKVKLSQGTSQTGGSRNADNLELSHLPNDQISLLKKKRKQTTPEEEKILEALLVYEDELPDSAINEVLDKLSSDWNKTKVKAAFGKSGNTIIDEFVFESKLRWIPYNKFENVEYLDKGGFGIIYKAIWLNNNGNKEVILKCHNNLDENLDEFLNEWKYHECCINSYYIINFYGFTRDPDTLKYMVVMDYANKGNLRVNLTRIIKYNWKQKLYMLHEIISGLDELHKQNLIHCDFHDGNILNHNDNENRDKIYISDLGLCQPVKSFLNKYDIYGVIPFMAPEILRRKSYTPASDVYGFSMIMWEFTSGVPPFDDRSHDIQLSLSICRGERPEITENTPQCYVDLMKKCWDENPLKRPSSKEILNIIGEWIFPSYSGKIENINEELKCNIMEFINAPIENNNLAIESHHLATESLRLATESHPQACYTSRLLDFTSKKLNDTLESEELNNCLIQD</sequence>
<feature type="compositionally biased region" description="Polar residues" evidence="3">
    <location>
        <begin position="1032"/>
        <end position="1046"/>
    </location>
</feature>
<dbReference type="InterPro" id="IPR051681">
    <property type="entry name" value="Ser/Thr_Kinases-Pseudokinases"/>
</dbReference>
<dbReference type="Pfam" id="PF07714">
    <property type="entry name" value="PK_Tyr_Ser-Thr"/>
    <property type="match status" value="1"/>
</dbReference>
<reference evidence="5 6" key="2">
    <citation type="submission" date="2017-09" db="EMBL/GenBank/DDBJ databases">
        <title>Extensive intraspecific genome diversity in a model arbuscular mycorrhizal fungus.</title>
        <authorList>
            <person name="Chen E.C."/>
            <person name="Morin E."/>
            <person name="Beaudet D."/>
            <person name="Noel J."/>
            <person name="Ndikumana S."/>
            <person name="Charron P."/>
            <person name="St-Onge C."/>
            <person name="Giorgi J."/>
            <person name="Grigoriev I.V."/>
            <person name="Roux C."/>
            <person name="Martin F.M."/>
            <person name="Corradi N."/>
        </authorList>
    </citation>
    <scope>NUCLEOTIDE SEQUENCE [LARGE SCALE GENOMIC DNA]</scope>
    <source>
        <strain evidence="5 6">A5</strain>
    </source>
</reference>
<dbReference type="VEuPathDB" id="FungiDB:RhiirFUN_023437"/>
<keyword evidence="2" id="KW-0067">ATP-binding</keyword>
<dbReference type="VEuPathDB" id="FungiDB:RhiirFUN_000281"/>
<dbReference type="VEuPathDB" id="FungiDB:FUN_000273"/>
<gene>
    <name evidence="5" type="ORF">RhiirA5_408542</name>
</gene>
<dbReference type="InterPro" id="IPR000719">
    <property type="entry name" value="Prot_kinase_dom"/>
</dbReference>
<feature type="domain" description="Protein kinase" evidence="4">
    <location>
        <begin position="1137"/>
        <end position="1397"/>
    </location>
</feature>
<dbReference type="VEuPathDB" id="FungiDB:FUN_015639"/>
<dbReference type="GO" id="GO:0005524">
    <property type="term" value="F:ATP binding"/>
    <property type="evidence" value="ECO:0007669"/>
    <property type="project" value="UniProtKB-KW"/>
</dbReference>
<dbReference type="VEuPathDB" id="FungiDB:RhiirA1_456601"/>
<dbReference type="PANTHER" id="PTHR44329">
    <property type="entry name" value="SERINE/THREONINE-PROTEIN KINASE TNNI3K-RELATED"/>
    <property type="match status" value="1"/>
</dbReference>
<dbReference type="Gene3D" id="1.10.510.10">
    <property type="entry name" value="Transferase(Phosphotransferase) domain 1"/>
    <property type="match status" value="1"/>
</dbReference>
<feature type="region of interest" description="Disordered" evidence="3">
    <location>
        <begin position="1023"/>
        <end position="1050"/>
    </location>
</feature>
<organism evidence="5 6">
    <name type="scientific">Rhizophagus irregularis</name>
    <dbReference type="NCBI Taxonomy" id="588596"/>
    <lineage>
        <taxon>Eukaryota</taxon>
        <taxon>Fungi</taxon>
        <taxon>Fungi incertae sedis</taxon>
        <taxon>Mucoromycota</taxon>
        <taxon>Glomeromycotina</taxon>
        <taxon>Glomeromycetes</taxon>
        <taxon>Glomerales</taxon>
        <taxon>Glomeraceae</taxon>
        <taxon>Rhizophagus</taxon>
    </lineage>
</organism>
<evidence type="ECO:0000256" key="1">
    <source>
        <dbReference type="ARBA" id="ARBA00022741"/>
    </source>
</evidence>
<dbReference type="PROSITE" id="PS50011">
    <property type="entry name" value="PROTEIN_KINASE_DOM"/>
    <property type="match status" value="1"/>
</dbReference>
<proteinExistence type="predicted"/>
<name>A0A2N0Q7X6_9GLOM</name>
<dbReference type="Proteomes" id="UP000232722">
    <property type="component" value="Unassembled WGS sequence"/>
</dbReference>
<accession>A0A2N0Q7X6</accession>
<dbReference type="GO" id="GO:0004674">
    <property type="term" value="F:protein serine/threonine kinase activity"/>
    <property type="evidence" value="ECO:0007669"/>
    <property type="project" value="TreeGrafter"/>
</dbReference>